<dbReference type="Proteomes" id="UP001284901">
    <property type="component" value="Unassembled WGS sequence"/>
</dbReference>
<accession>A0AAW9HLU3</accession>
<dbReference type="EMBL" id="JAWNFV010000001">
    <property type="protein sequence ID" value="MDY5139733.1"/>
    <property type="molecule type" value="Genomic_DNA"/>
</dbReference>
<dbReference type="Proteomes" id="UP001288320">
    <property type="component" value="Unassembled WGS sequence"/>
</dbReference>
<keyword evidence="4" id="KW-1185">Reference proteome</keyword>
<dbReference type="InterPro" id="IPR036986">
    <property type="entry name" value="S4_RNA-bd_sf"/>
</dbReference>
<dbReference type="AlphaFoldDB" id="A0AAW9HLU3"/>
<dbReference type="Gene3D" id="3.10.290.10">
    <property type="entry name" value="RNA-binding S4 domain"/>
    <property type="match status" value="1"/>
</dbReference>
<dbReference type="Pfam" id="PF13275">
    <property type="entry name" value="S4_2"/>
    <property type="match status" value="1"/>
</dbReference>
<proteinExistence type="predicted"/>
<evidence type="ECO:0000256" key="1">
    <source>
        <dbReference type="PROSITE-ProRule" id="PRU00182"/>
    </source>
</evidence>
<comment type="caution">
    <text evidence="2">The sequence shown here is derived from an EMBL/GenBank/DDBJ whole genome shotgun (WGS) entry which is preliminary data.</text>
</comment>
<keyword evidence="1" id="KW-0694">RNA-binding</keyword>
<dbReference type="GeneID" id="92813993"/>
<dbReference type="SUPFAM" id="SSF55174">
    <property type="entry name" value="Alpha-L RNA-binding motif"/>
    <property type="match status" value="1"/>
</dbReference>
<reference evidence="2 4" key="1">
    <citation type="submission" date="2023-10" db="EMBL/GenBank/DDBJ databases">
        <title>Whole Genome based description of the genera Actinobaculum and Actinotignum reveals a complex phylogenetic relationship within the species included in the genus Actinotignum.</title>
        <authorList>
            <person name="Jensen C.S."/>
            <person name="Dargis R."/>
            <person name="Kemp M."/>
            <person name="Christensen J.J."/>
        </authorList>
    </citation>
    <scope>NUCLEOTIDE SEQUENCE</scope>
    <source>
        <strain evidence="3 4">SLA_B089</strain>
        <strain evidence="2">SLA_B245</strain>
    </source>
</reference>
<evidence type="ECO:0000313" key="4">
    <source>
        <dbReference type="Proteomes" id="UP001284901"/>
    </source>
</evidence>
<name>A0AAW9HLU3_9ACTO</name>
<dbReference type="GO" id="GO:0003723">
    <property type="term" value="F:RNA binding"/>
    <property type="evidence" value="ECO:0007669"/>
    <property type="project" value="UniProtKB-KW"/>
</dbReference>
<sequence>MTEADIPSIEVRLPIKLGQFVKLASLAASGAEARELIEAGDISVNGQVETRRGSALSDGDVVALAQPRGALRVRVASL</sequence>
<evidence type="ECO:0000313" key="5">
    <source>
        <dbReference type="Proteomes" id="UP001288320"/>
    </source>
</evidence>
<evidence type="ECO:0000313" key="3">
    <source>
        <dbReference type="EMBL" id="MDY5145565.1"/>
    </source>
</evidence>
<dbReference type="EMBL" id="JAWNFY010000002">
    <property type="protein sequence ID" value="MDY5145565.1"/>
    <property type="molecule type" value="Genomic_DNA"/>
</dbReference>
<dbReference type="PROSITE" id="PS50889">
    <property type="entry name" value="S4"/>
    <property type="match status" value="1"/>
</dbReference>
<gene>
    <name evidence="2" type="ORF">R6G74_00170</name>
    <name evidence="3" type="ORF">R6P33_00830</name>
</gene>
<dbReference type="CDD" id="cd00165">
    <property type="entry name" value="S4"/>
    <property type="match status" value="1"/>
</dbReference>
<protein>
    <submittedName>
        <fullName evidence="2">RNA-binding S4 domain-containing protein</fullName>
    </submittedName>
</protein>
<organism evidence="2 5">
    <name type="scientific">Actinotignum timonense</name>
    <dbReference type="NCBI Taxonomy" id="1870995"/>
    <lineage>
        <taxon>Bacteria</taxon>
        <taxon>Bacillati</taxon>
        <taxon>Actinomycetota</taxon>
        <taxon>Actinomycetes</taxon>
        <taxon>Actinomycetales</taxon>
        <taxon>Actinomycetaceae</taxon>
        <taxon>Actinotignum</taxon>
    </lineage>
</organism>
<evidence type="ECO:0000313" key="2">
    <source>
        <dbReference type="EMBL" id="MDY5139733.1"/>
    </source>
</evidence>
<dbReference type="RefSeq" id="WP_087070929.1">
    <property type="nucleotide sequence ID" value="NZ_CAUPFC010000001.1"/>
</dbReference>